<evidence type="ECO:0000256" key="1">
    <source>
        <dbReference type="SAM" id="MobiDB-lite"/>
    </source>
</evidence>
<organism evidence="2">
    <name type="scientific">Alsobacter sp. KACC 23698</name>
    <dbReference type="NCBI Taxonomy" id="3149229"/>
    <lineage>
        <taxon>Bacteria</taxon>
        <taxon>Pseudomonadati</taxon>
        <taxon>Pseudomonadota</taxon>
        <taxon>Alphaproteobacteria</taxon>
        <taxon>Hyphomicrobiales</taxon>
        <taxon>Alsobacteraceae</taxon>
        <taxon>Alsobacter</taxon>
    </lineage>
</organism>
<dbReference type="EMBL" id="CP157484">
    <property type="protein sequence ID" value="XBO40738.1"/>
    <property type="molecule type" value="Genomic_DNA"/>
</dbReference>
<name>A0AAU7JK04_9HYPH</name>
<accession>A0AAU7JK04</accession>
<sequence>METNRIGFADLRRLRRDVFPQRVTSTDEAELLLAFDGALARADRDWTDYLTDAVGQFTLWGMDPHWRFTQSKALAVSRAGRSSAEIRDDHPEGPLSPGSRCGAGLPGMDPPEAPLQGFLVCASSHCGLSGGQL</sequence>
<feature type="region of interest" description="Disordered" evidence="1">
    <location>
        <begin position="79"/>
        <end position="108"/>
    </location>
</feature>
<gene>
    <name evidence="2" type="ORF">ABEG18_08220</name>
</gene>
<reference evidence="2" key="1">
    <citation type="submission" date="2024-05" db="EMBL/GenBank/DDBJ databases">
        <authorList>
            <person name="Kim S."/>
            <person name="Heo J."/>
            <person name="Choi H."/>
            <person name="Choi Y."/>
            <person name="Kwon S.-W."/>
            <person name="Kim Y."/>
        </authorList>
    </citation>
    <scope>NUCLEOTIDE SEQUENCE</scope>
    <source>
        <strain evidence="2">KACC 23698</strain>
    </source>
</reference>
<dbReference type="AlphaFoldDB" id="A0AAU7JK04"/>
<dbReference type="RefSeq" id="WP_406857593.1">
    <property type="nucleotide sequence ID" value="NZ_CP157484.1"/>
</dbReference>
<protein>
    <submittedName>
        <fullName evidence="2">Uncharacterized protein</fullName>
    </submittedName>
</protein>
<proteinExistence type="predicted"/>
<evidence type="ECO:0000313" key="2">
    <source>
        <dbReference type="EMBL" id="XBO40738.1"/>
    </source>
</evidence>